<dbReference type="FunFam" id="2.30.42.10:FF:000049">
    <property type="entry name" value="disks large homolog 1 isoform X1"/>
    <property type="match status" value="1"/>
</dbReference>
<dbReference type="InterPro" id="IPR020590">
    <property type="entry name" value="Guanylate_kinase_CS"/>
</dbReference>
<dbReference type="FunFam" id="2.30.42.10:FF:000002">
    <property type="entry name" value="Disks large homolog 4 isoform 2"/>
    <property type="match status" value="1"/>
</dbReference>
<dbReference type="InterPro" id="IPR036028">
    <property type="entry name" value="SH3-like_dom_sf"/>
</dbReference>
<dbReference type="SMART" id="SM00094">
    <property type="entry name" value="TR_FER"/>
    <property type="match status" value="2"/>
</dbReference>
<dbReference type="InterPro" id="IPR036034">
    <property type="entry name" value="PDZ_sf"/>
</dbReference>
<keyword evidence="14" id="KW-0406">Ion transport</keyword>
<dbReference type="FunFam" id="3.30.63.10:FF:000001">
    <property type="entry name" value="Disks large homolog 1 isoform 2"/>
    <property type="match status" value="1"/>
</dbReference>
<evidence type="ECO:0000256" key="8">
    <source>
        <dbReference type="ARBA" id="ARBA00022622"/>
    </source>
</evidence>
<dbReference type="SMART" id="SM00326">
    <property type="entry name" value="SH3"/>
    <property type="match status" value="1"/>
</dbReference>
<evidence type="ECO:0000256" key="1">
    <source>
        <dbReference type="ARBA" id="ARBA00004170"/>
    </source>
</evidence>
<dbReference type="InterPro" id="IPR008144">
    <property type="entry name" value="Guanylate_kin-like_dom"/>
</dbReference>
<dbReference type="SUPFAM" id="SSF50044">
    <property type="entry name" value="SH3-domain"/>
    <property type="match status" value="1"/>
</dbReference>
<evidence type="ECO:0000256" key="19">
    <source>
        <dbReference type="ARBA" id="ARBA00054140"/>
    </source>
</evidence>
<dbReference type="FunFam" id="2.30.30.40:FF:000058">
    <property type="entry name" value="Disks large homolog 1 isoform X1"/>
    <property type="match status" value="1"/>
</dbReference>
<comment type="function">
    <text evidence="19">Involved in iron cellular uptake. Seems to be internalized and then recycled back to the cell membrane. Binds a single atom of iron per subunit. Could also bind zinc.</text>
</comment>
<dbReference type="InterPro" id="IPR027417">
    <property type="entry name" value="P-loop_NTPase"/>
</dbReference>
<dbReference type="PANTHER" id="PTHR23119">
    <property type="entry name" value="DISCS LARGE"/>
    <property type="match status" value="1"/>
</dbReference>
<keyword evidence="4 21" id="KW-0728">SH3 domain</keyword>
<dbReference type="Pfam" id="PF10608">
    <property type="entry name" value="MAGUK_N_PEST"/>
    <property type="match status" value="1"/>
</dbReference>
<dbReference type="InterPro" id="IPR001478">
    <property type="entry name" value="PDZ"/>
</dbReference>
<dbReference type="EMBL" id="SCEB01215691">
    <property type="protein sequence ID" value="RXM28240.1"/>
    <property type="molecule type" value="Genomic_DNA"/>
</dbReference>
<dbReference type="FunFam" id="3.40.190.10:FF:000108">
    <property type="entry name" value="melanotransferrin"/>
    <property type="match status" value="2"/>
</dbReference>
<keyword evidence="9" id="KW-0479">Metal-binding</keyword>
<evidence type="ECO:0000313" key="28">
    <source>
        <dbReference type="Proteomes" id="UP000289886"/>
    </source>
</evidence>
<evidence type="ECO:0000259" key="23">
    <source>
        <dbReference type="PROSITE" id="PS50002"/>
    </source>
</evidence>
<dbReference type="GO" id="GO:0006826">
    <property type="term" value="P:iron ion transport"/>
    <property type="evidence" value="ECO:0007669"/>
    <property type="project" value="UniProtKB-KW"/>
</dbReference>
<proteinExistence type="inferred from homology"/>
<dbReference type="PROSITE" id="PS50002">
    <property type="entry name" value="SH3"/>
    <property type="match status" value="1"/>
</dbReference>
<dbReference type="GO" id="GO:0035255">
    <property type="term" value="F:ionotropic glutamate receptor binding"/>
    <property type="evidence" value="ECO:0007669"/>
    <property type="project" value="TreeGrafter"/>
</dbReference>
<evidence type="ECO:0000256" key="3">
    <source>
        <dbReference type="ARBA" id="ARBA00007014"/>
    </source>
</evidence>
<dbReference type="CDD" id="cd06724">
    <property type="entry name" value="PDZ2_Dlg1-2-4-like"/>
    <property type="match status" value="1"/>
</dbReference>
<evidence type="ECO:0000256" key="20">
    <source>
        <dbReference type="ARBA" id="ARBA00072985"/>
    </source>
</evidence>
<feature type="compositionally biased region" description="Polar residues" evidence="22">
    <location>
        <begin position="587"/>
        <end position="596"/>
    </location>
</feature>
<evidence type="ECO:0000256" key="16">
    <source>
        <dbReference type="ARBA" id="ARBA00023157"/>
    </source>
</evidence>
<keyword evidence="7" id="KW-0410">Iron transport</keyword>
<feature type="domain" description="SH3" evidence="23">
    <location>
        <begin position="465"/>
        <end position="535"/>
    </location>
</feature>
<evidence type="ECO:0000256" key="17">
    <source>
        <dbReference type="ARBA" id="ARBA00023180"/>
    </source>
</evidence>
<keyword evidence="18" id="KW-0449">Lipoprotein</keyword>
<dbReference type="PROSITE" id="PS00856">
    <property type="entry name" value="GUANYLATE_KINASE_1"/>
    <property type="match status" value="1"/>
</dbReference>
<evidence type="ECO:0000256" key="15">
    <source>
        <dbReference type="ARBA" id="ARBA00023136"/>
    </source>
</evidence>
<organism evidence="27 28">
    <name type="scientific">Acipenser ruthenus</name>
    <name type="common">Sterlet sturgeon</name>
    <dbReference type="NCBI Taxonomy" id="7906"/>
    <lineage>
        <taxon>Eukaryota</taxon>
        <taxon>Metazoa</taxon>
        <taxon>Chordata</taxon>
        <taxon>Craniata</taxon>
        <taxon>Vertebrata</taxon>
        <taxon>Euteleostomi</taxon>
        <taxon>Actinopterygii</taxon>
        <taxon>Chondrostei</taxon>
        <taxon>Acipenseriformes</taxon>
        <taxon>Acipenseridae</taxon>
        <taxon>Acipenser</taxon>
    </lineage>
</organism>
<evidence type="ECO:0000256" key="18">
    <source>
        <dbReference type="ARBA" id="ARBA00023288"/>
    </source>
</evidence>
<evidence type="ECO:0000256" key="9">
    <source>
        <dbReference type="ARBA" id="ARBA00022723"/>
    </source>
</evidence>
<dbReference type="GO" id="GO:0016323">
    <property type="term" value="C:basolateral plasma membrane"/>
    <property type="evidence" value="ECO:0007669"/>
    <property type="project" value="TreeGrafter"/>
</dbReference>
<evidence type="ECO:0000256" key="22">
    <source>
        <dbReference type="SAM" id="MobiDB-lite"/>
    </source>
</evidence>
<dbReference type="GO" id="GO:0031594">
    <property type="term" value="C:neuromuscular junction"/>
    <property type="evidence" value="ECO:0007669"/>
    <property type="project" value="TreeGrafter"/>
</dbReference>
<dbReference type="GO" id="GO:0007268">
    <property type="term" value="P:chemical synaptic transmission"/>
    <property type="evidence" value="ECO:0007669"/>
    <property type="project" value="TreeGrafter"/>
</dbReference>
<protein>
    <recommendedName>
        <fullName evidence="20">Melanotransferrin</fullName>
    </recommendedName>
</protein>
<dbReference type="GO" id="GO:0005576">
    <property type="term" value="C:extracellular region"/>
    <property type="evidence" value="ECO:0007669"/>
    <property type="project" value="InterPro"/>
</dbReference>
<evidence type="ECO:0000256" key="4">
    <source>
        <dbReference type="ARBA" id="ARBA00022443"/>
    </source>
</evidence>
<name>A0A444TZC3_ACIRT</name>
<dbReference type="SMART" id="SM01277">
    <property type="entry name" value="MAGUK_N_PEST"/>
    <property type="match status" value="1"/>
</dbReference>
<keyword evidence="17" id="KW-0325">Glycoprotein</keyword>
<feature type="domain" description="PDZ" evidence="25">
    <location>
        <begin position="106"/>
        <end position="193"/>
    </location>
</feature>
<dbReference type="Pfam" id="PF10600">
    <property type="entry name" value="PDZ_assoc"/>
    <property type="match status" value="1"/>
</dbReference>
<evidence type="ECO:0000256" key="21">
    <source>
        <dbReference type="PROSITE-ProRule" id="PRU00192"/>
    </source>
</evidence>
<keyword evidence="28" id="KW-1185">Reference proteome</keyword>
<keyword evidence="8" id="KW-0336">GPI-anchor</keyword>
<dbReference type="InterPro" id="IPR019590">
    <property type="entry name" value="DLG1_PEST_dom"/>
</dbReference>
<dbReference type="GO" id="GO:0098609">
    <property type="term" value="P:cell-cell adhesion"/>
    <property type="evidence" value="ECO:0007669"/>
    <property type="project" value="TreeGrafter"/>
</dbReference>
<dbReference type="SUPFAM" id="SSF50156">
    <property type="entry name" value="PDZ domain-like"/>
    <property type="match status" value="3"/>
</dbReference>
<dbReference type="InterPro" id="IPR018195">
    <property type="entry name" value="Transferrin_Fe_BS"/>
</dbReference>
<keyword evidence="13" id="KW-0408">Iron</keyword>
<evidence type="ECO:0000256" key="13">
    <source>
        <dbReference type="ARBA" id="ARBA00023004"/>
    </source>
</evidence>
<dbReference type="PROSITE" id="PS00206">
    <property type="entry name" value="TRANSFERRIN_LIKE_2"/>
    <property type="match status" value="2"/>
</dbReference>
<evidence type="ECO:0000259" key="25">
    <source>
        <dbReference type="PROSITE" id="PS50106"/>
    </source>
</evidence>
<dbReference type="GO" id="GO:0098839">
    <property type="term" value="C:postsynaptic density membrane"/>
    <property type="evidence" value="ECO:0007669"/>
    <property type="project" value="TreeGrafter"/>
</dbReference>
<dbReference type="PROSITE" id="PS00207">
    <property type="entry name" value="TRANSFERRIN_LIKE_3"/>
    <property type="match status" value="2"/>
</dbReference>
<keyword evidence="6" id="KW-1003">Cell membrane</keyword>
<dbReference type="Pfam" id="PF00405">
    <property type="entry name" value="Transferrin"/>
    <property type="match status" value="2"/>
</dbReference>
<sequence>MNYIFGNNTLLYSRGNRGNASSGPCSTGYKQKQWAKKSSADELRARPSRWQQLVSFFTQRRHGLMDCISVADTSAQANPPPVVVNTDSLDTTSYVNGTEADYEYEEITLERGNSGLGFSIAGGTDNPHIGDDPSIFITKIIAGGAAAQDGRLRVNDNILRVNDVDARDVTHSKAVEALKEAGSVVRLYVRRRKPVTEKIMDLKLVKGPKGLGFSIAGGVGNQHIPGDNSIYVTKIIEGGAAHKDGRLQIGDKLLAVNAAGLEEVSHEDAVTALKNTPDVVYLKVAKPTSVYMNDSYAPPDITNSYSQHMDNHISPPSYLAQPLPPATPGRYSPVSKAMVGDEEITREPRKVVLHRGSTGLGFNIVGGEDGEGIFISFILAGGPADLCGELRKGDRIISVNGVDLRSATHEQAAAALKNAGQTVTIVAQYRPEEYSRFEAKIHDLREQMMNSSISSGSGSLRTSQKRSLYVRALFDYDKTKDSGLPSQGLNFQFGDILHVINASDDEWWQARQVTPDGESEEIGVIPSKRRVEKKERARLKTVKFNSKSRDKGQSFNDKRKKNLFSRKFPFYKNKDQSEQETSDLDQHVTSNASDSESSYRGLEEYVLSYEPVTQQEVNYSRPVIVLGPMKDRVNDDLISEFPDKFGSCVPHTTRPQRDYEVDGRDYHFVTSREQMEKDIQDHKFIEAGQYNNHLYGTSVQSVREVAEKTNMADAVTLDGGFIYEAGKKFNLKPVTGELYDEVSQGTYLAVAVVRKNNTEININNLKGKKSCHTGLSRTVGWNVPVGYLVDSGRMSVMDCNIPQAVSEFFSASCVPGAGVSGYSPSLCQLCIGDENGGTRCAKNSQEERYADYSGAFRCLAEGAGDVAFVKHTTVADNTNGVNPAVWAKDLKLNDFELLCRDGSRAAINSYAGCYLAKVPAHAVVVRPDTDGAEVFSMLQAGQRQFGSDHNIGFKMFDSSLYGGKDLLFKDSTIRLIAIENQSYQDWLGEEYLHALSGLDCSPDRLPEYLRWCTLSHGELLKCSDMAMSFSKKNLKPKVQCVSGTSPEDCMQKIKKKEVDAITLDGGFIYTAGKTYGLVPAAGESYAYDVQGGTYYAVAVVKRSGHDRFTFSELKGRKSCHTGYQRTAGWNIPIATLIENGFIRPDNCDFPKATGSFFSASCVPGANQPGFPSSLCELCKGDANGNNKCERSNNELYYGYSGAFRCLAEGGGDVAFVKHTTVFDNTDGKNTESWAAGLQHMDFELLCPNGVRAPVTEYAKCNLAVVPAHAVMVHPETNIYAVYGLLSKAQDFFGNDSNPNGFSMFDSSKYQGTDLIFKDSTLRITGVGEKKTYDEWLGQGYMASLKMLECSAAGVYFL</sequence>
<dbReference type="InterPro" id="IPR019583">
    <property type="entry name" value="DLG1-4_PDZ_assoc"/>
</dbReference>
<evidence type="ECO:0000256" key="14">
    <source>
        <dbReference type="ARBA" id="ARBA00023065"/>
    </source>
</evidence>
<feature type="domain" description="Guanylate kinase-like" evidence="24">
    <location>
        <begin position="620"/>
        <end position="708"/>
    </location>
</feature>
<dbReference type="GO" id="GO:0046872">
    <property type="term" value="F:metal ion binding"/>
    <property type="evidence" value="ECO:0007669"/>
    <property type="project" value="UniProtKB-KW"/>
</dbReference>
<dbReference type="Pfam" id="PF00595">
    <property type="entry name" value="PDZ"/>
    <property type="match status" value="3"/>
</dbReference>
<evidence type="ECO:0000313" key="27">
    <source>
        <dbReference type="EMBL" id="RXM28240.1"/>
    </source>
</evidence>
<dbReference type="SMART" id="SM00072">
    <property type="entry name" value="GuKc"/>
    <property type="match status" value="1"/>
</dbReference>
<keyword evidence="5" id="KW-0813">Transport</keyword>
<accession>A0A444TZC3</accession>
<dbReference type="CDD" id="cd12031">
    <property type="entry name" value="SH3_DLG1"/>
    <property type="match status" value="1"/>
</dbReference>
<feature type="region of interest" description="Disordered" evidence="22">
    <location>
        <begin position="574"/>
        <end position="596"/>
    </location>
</feature>
<evidence type="ECO:0000256" key="7">
    <source>
        <dbReference type="ARBA" id="ARBA00022496"/>
    </source>
</evidence>
<evidence type="ECO:0000259" key="26">
    <source>
        <dbReference type="PROSITE" id="PS51408"/>
    </source>
</evidence>
<dbReference type="PROSITE" id="PS50052">
    <property type="entry name" value="GUANYLATE_KINASE_2"/>
    <property type="match status" value="1"/>
</dbReference>
<dbReference type="Gene3D" id="3.40.50.300">
    <property type="entry name" value="P-loop containing nucleotide triphosphate hydrolases"/>
    <property type="match status" value="1"/>
</dbReference>
<dbReference type="InterPro" id="IPR001156">
    <property type="entry name" value="Transferrin-like_dom"/>
</dbReference>
<dbReference type="PANTHER" id="PTHR23119:SF5">
    <property type="entry name" value="DISKS LARGE HOMOLOG 1"/>
    <property type="match status" value="1"/>
</dbReference>
<evidence type="ECO:0000256" key="5">
    <source>
        <dbReference type="ARBA" id="ARBA00022448"/>
    </source>
</evidence>
<dbReference type="InterPro" id="IPR050614">
    <property type="entry name" value="Synaptic_Scaffolding_LAP-MAGUK"/>
</dbReference>
<dbReference type="PROSITE" id="PS50106">
    <property type="entry name" value="PDZ"/>
    <property type="match status" value="3"/>
</dbReference>
<comment type="caution">
    <text evidence="27">The sequence shown here is derived from an EMBL/GenBank/DDBJ whole genome shotgun (WGS) entry which is preliminary data.</text>
</comment>
<dbReference type="GO" id="GO:0098552">
    <property type="term" value="C:side of membrane"/>
    <property type="evidence" value="ECO:0007669"/>
    <property type="project" value="UniProtKB-KW"/>
</dbReference>
<keyword evidence="15" id="KW-0472">Membrane</keyword>
<dbReference type="Gene3D" id="2.30.42.10">
    <property type="match status" value="3"/>
</dbReference>
<dbReference type="GO" id="GO:0045197">
    <property type="term" value="P:establishment or maintenance of epithelial cell apical/basal polarity"/>
    <property type="evidence" value="ECO:0007669"/>
    <property type="project" value="TreeGrafter"/>
</dbReference>
<dbReference type="SMART" id="SM00228">
    <property type="entry name" value="PDZ"/>
    <property type="match status" value="3"/>
</dbReference>
<dbReference type="InterPro" id="IPR001452">
    <property type="entry name" value="SH3_domain"/>
</dbReference>
<dbReference type="SUPFAM" id="SSF52540">
    <property type="entry name" value="P-loop containing nucleoside triphosphate hydrolases"/>
    <property type="match status" value="1"/>
</dbReference>
<dbReference type="GO" id="GO:0019901">
    <property type="term" value="F:protein kinase binding"/>
    <property type="evidence" value="ECO:0007669"/>
    <property type="project" value="TreeGrafter"/>
</dbReference>
<dbReference type="PRINTS" id="PR00422">
    <property type="entry name" value="TRANSFERRIN"/>
</dbReference>
<feature type="domain" description="Transferrin-like" evidence="26">
    <location>
        <begin position="1009"/>
        <end position="1349"/>
    </location>
</feature>
<evidence type="ECO:0000256" key="2">
    <source>
        <dbReference type="ARBA" id="ARBA00004609"/>
    </source>
</evidence>
<dbReference type="CDD" id="cd06723">
    <property type="entry name" value="PDZ1_Dlg1-2-4-like"/>
    <property type="match status" value="1"/>
</dbReference>
<feature type="domain" description="PDZ" evidence="25">
    <location>
        <begin position="350"/>
        <end position="431"/>
    </location>
</feature>
<dbReference type="Gene3D" id="3.40.190.10">
    <property type="entry name" value="Periplasmic binding protein-like II"/>
    <property type="match status" value="3"/>
</dbReference>
<dbReference type="Gene3D" id="2.30.30.40">
    <property type="entry name" value="SH3 Domains"/>
    <property type="match status" value="1"/>
</dbReference>
<dbReference type="GO" id="GO:0043113">
    <property type="term" value="P:receptor clustering"/>
    <property type="evidence" value="ECO:0007669"/>
    <property type="project" value="TreeGrafter"/>
</dbReference>
<keyword evidence="10" id="KW-0732">Signal</keyword>
<evidence type="ECO:0000259" key="24">
    <source>
        <dbReference type="PROSITE" id="PS50052"/>
    </source>
</evidence>
<dbReference type="CDD" id="cd06795">
    <property type="entry name" value="PDZ3_Dlg1-2-4-like"/>
    <property type="match status" value="1"/>
</dbReference>
<keyword evidence="11" id="KW-0677">Repeat</keyword>
<evidence type="ECO:0000256" key="10">
    <source>
        <dbReference type="ARBA" id="ARBA00022729"/>
    </source>
</evidence>
<dbReference type="PROSITE" id="PS51408">
    <property type="entry name" value="TRANSFERRIN_LIKE_4"/>
    <property type="match status" value="2"/>
</dbReference>
<dbReference type="GO" id="GO:0097120">
    <property type="term" value="P:receptor localization to synapse"/>
    <property type="evidence" value="ECO:0007669"/>
    <property type="project" value="TreeGrafter"/>
</dbReference>
<dbReference type="SUPFAM" id="SSF53850">
    <property type="entry name" value="Periplasmic binding protein-like II"/>
    <property type="match status" value="2"/>
</dbReference>
<dbReference type="FunFam" id="2.30.30.40:FF:000008">
    <property type="entry name" value="Disks large homolog 1 isoform 2"/>
    <property type="match status" value="1"/>
</dbReference>
<comment type="similarity">
    <text evidence="3">Belongs to the MAGUK family.</text>
</comment>
<reference evidence="27 28" key="1">
    <citation type="submission" date="2019-01" db="EMBL/GenBank/DDBJ databases">
        <title>Draft Genome and Complete Hox-Cluster Characterization of the Sterlet Sturgeon (Acipenser ruthenus).</title>
        <authorList>
            <person name="Wei Q."/>
        </authorList>
    </citation>
    <scope>NUCLEOTIDE SEQUENCE [LARGE SCALE GENOMIC DNA]</scope>
    <source>
        <strain evidence="27">WHYD16114868_AA</strain>
        <tissue evidence="27">Blood</tissue>
    </source>
</reference>
<dbReference type="InterPro" id="IPR008145">
    <property type="entry name" value="GK/Ca_channel_bsu"/>
</dbReference>
<dbReference type="Pfam" id="PF00018">
    <property type="entry name" value="SH3_1"/>
    <property type="match status" value="1"/>
</dbReference>
<evidence type="ECO:0000256" key="12">
    <source>
        <dbReference type="ARBA" id="ARBA00022833"/>
    </source>
</evidence>
<evidence type="ECO:0000256" key="6">
    <source>
        <dbReference type="ARBA" id="ARBA00022475"/>
    </source>
</evidence>
<comment type="subcellular location">
    <subcellularLocation>
        <location evidence="2">Cell membrane</location>
        <topology evidence="2">Lipid-anchor</topology>
        <topology evidence="2">GPI-anchor</topology>
    </subcellularLocation>
    <subcellularLocation>
        <location evidence="1">Membrane</location>
        <topology evidence="1">Peripheral membrane protein</topology>
    </subcellularLocation>
</comment>
<keyword evidence="16" id="KW-1015">Disulfide bond</keyword>
<dbReference type="PROSITE" id="PS00205">
    <property type="entry name" value="TRANSFERRIN_LIKE_1"/>
    <property type="match status" value="2"/>
</dbReference>
<dbReference type="GO" id="GO:0043005">
    <property type="term" value="C:neuron projection"/>
    <property type="evidence" value="ECO:0007669"/>
    <property type="project" value="TreeGrafter"/>
</dbReference>
<dbReference type="FunFam" id="2.30.42.10:FF:000001">
    <property type="entry name" value="Disks large homolog 1 isoform 2"/>
    <property type="match status" value="1"/>
</dbReference>
<feature type="domain" description="Transferrin-like" evidence="26">
    <location>
        <begin position="665"/>
        <end position="1000"/>
    </location>
</feature>
<feature type="domain" description="PDZ" evidence="25">
    <location>
        <begin position="201"/>
        <end position="288"/>
    </location>
</feature>
<gene>
    <name evidence="27" type="ORF">EOD39_0591</name>
</gene>
<dbReference type="Proteomes" id="UP000289886">
    <property type="component" value="Unassembled WGS sequence"/>
</dbReference>
<evidence type="ECO:0000256" key="11">
    <source>
        <dbReference type="ARBA" id="ARBA00022737"/>
    </source>
</evidence>
<keyword evidence="12" id="KW-0862">Zinc</keyword>
<dbReference type="GO" id="GO:0099072">
    <property type="term" value="P:regulation of postsynaptic membrane neurotransmitter receptor levels"/>
    <property type="evidence" value="ECO:0007669"/>
    <property type="project" value="TreeGrafter"/>
</dbReference>